<dbReference type="Proteomes" id="UP000319210">
    <property type="component" value="Unassembled WGS sequence"/>
</dbReference>
<accession>A0A4Y3R0M5</accession>
<feature type="compositionally biased region" description="Pro residues" evidence="1">
    <location>
        <begin position="37"/>
        <end position="51"/>
    </location>
</feature>
<comment type="caution">
    <text evidence="2">The sequence shown here is derived from an EMBL/GenBank/DDBJ whole genome shotgun (WGS) entry which is preliminary data.</text>
</comment>
<gene>
    <name evidence="2" type="ORF">SCA03_30280</name>
</gene>
<feature type="region of interest" description="Disordered" evidence="1">
    <location>
        <begin position="267"/>
        <end position="288"/>
    </location>
</feature>
<protein>
    <submittedName>
        <fullName evidence="2">Uncharacterized protein</fullName>
    </submittedName>
</protein>
<feature type="region of interest" description="Disordered" evidence="1">
    <location>
        <begin position="175"/>
        <end position="195"/>
    </location>
</feature>
<dbReference type="AlphaFoldDB" id="A0A4Y3R0M5"/>
<evidence type="ECO:0000313" key="3">
    <source>
        <dbReference type="Proteomes" id="UP000319210"/>
    </source>
</evidence>
<keyword evidence="3" id="KW-1185">Reference proteome</keyword>
<evidence type="ECO:0000256" key="1">
    <source>
        <dbReference type="SAM" id="MobiDB-lite"/>
    </source>
</evidence>
<proteinExistence type="predicted"/>
<organism evidence="2 3">
    <name type="scientific">Streptomyces cacaoi</name>
    <dbReference type="NCBI Taxonomy" id="1898"/>
    <lineage>
        <taxon>Bacteria</taxon>
        <taxon>Bacillati</taxon>
        <taxon>Actinomycetota</taxon>
        <taxon>Actinomycetes</taxon>
        <taxon>Kitasatosporales</taxon>
        <taxon>Streptomycetaceae</taxon>
        <taxon>Streptomyces</taxon>
    </lineage>
</organism>
<feature type="compositionally biased region" description="Pro residues" evidence="1">
    <location>
        <begin position="14"/>
        <end position="29"/>
    </location>
</feature>
<evidence type="ECO:0000313" key="2">
    <source>
        <dbReference type="EMBL" id="GEB50477.1"/>
    </source>
</evidence>
<dbReference type="EMBL" id="BJMM01000013">
    <property type="protein sequence ID" value="GEB50477.1"/>
    <property type="molecule type" value="Genomic_DNA"/>
</dbReference>
<sequence length="288" mass="31424">MTTPGGQSQQPNPYQTPGPYQPPPLPGGQPNPYAQPVGPPAMPTPPGPPAPGGGRGGPRWLWALGGAVLASAVWAATLMGTGALKDEESAKNGGRAHFAGYRFHHDMCETAKIASFTDKYEMAEFDQSEDPDGWSTRQKGLDSSLCSRTLHEPDNDSDFPPAVYVTTTVTWHKRSDPSGEFASQLRSYEDQEDKTSTYTIEPVEGLGDEAYEVIEKRGRTVGSMILAVRAGWMTYEMRFSWMGGGPDEHFEPPSRKKLHDMMLSDTRATLAALKKPDTEDAPQRDPRA</sequence>
<feature type="compositionally biased region" description="Basic and acidic residues" evidence="1">
    <location>
        <begin position="274"/>
        <end position="288"/>
    </location>
</feature>
<name>A0A4Y3R0M5_STRCI</name>
<dbReference type="RefSeq" id="WP_230988688.1">
    <property type="nucleotide sequence ID" value="NZ_BJMM01000013.1"/>
</dbReference>
<feature type="region of interest" description="Disordered" evidence="1">
    <location>
        <begin position="1"/>
        <end position="58"/>
    </location>
</feature>
<dbReference type="SUPFAM" id="SSF81995">
    <property type="entry name" value="beta-sandwich domain of Sec23/24"/>
    <property type="match status" value="1"/>
</dbReference>
<reference evidence="2 3" key="1">
    <citation type="submission" date="2019-06" db="EMBL/GenBank/DDBJ databases">
        <title>Whole genome shotgun sequence of Streptomyces cacaoi subsp. cacaoi NBRC 12748.</title>
        <authorList>
            <person name="Hosoyama A."/>
            <person name="Uohara A."/>
            <person name="Ohji S."/>
            <person name="Ichikawa N."/>
        </authorList>
    </citation>
    <scope>NUCLEOTIDE SEQUENCE [LARGE SCALE GENOMIC DNA]</scope>
    <source>
        <strain evidence="2 3">NBRC 12748</strain>
    </source>
</reference>